<reference evidence="3 4" key="1">
    <citation type="submission" date="2018-07" db="EMBL/GenBank/DDBJ databases">
        <title>Genomic Encyclopedia of Type Strains, Phase IV (KMG-IV): sequencing the most valuable type-strain genomes for metagenomic binning, comparative biology and taxonomic classification.</title>
        <authorList>
            <person name="Goeker M."/>
        </authorList>
    </citation>
    <scope>NUCLEOTIDE SEQUENCE [LARGE SCALE GENOMIC DNA]</scope>
    <source>
        <strain evidence="3 4">DSM 27016</strain>
    </source>
</reference>
<sequence length="279" mass="31746">MDWAKTKIVLIWIFVILNVFLTVNLLAYFENGETVRENTSNALKIMESRGYVLSGKIPYSSSSYSLSYENAVLDREAVASVLLGKGFALPAKIQDDELLYDDKILKFINSGEFEYTDKSPDDYIDIQNIDKAEKYCRNFLSNLLLPVTDYALDTYKINSDKTVTFTFYEKYKSFFIFSNRAEITLSAKGVTRLECRVIGKKSLENTRSSISIVPAYQILLRHFSKGSNTVIQDIEIGFLCTYLNGESSYSSIPPVWRIIVQGEGPRYFSAFDGHEIESV</sequence>
<evidence type="ECO:0000313" key="4">
    <source>
        <dbReference type="Proteomes" id="UP000253034"/>
    </source>
</evidence>
<protein>
    <submittedName>
        <fullName evidence="3">Regulatory protein YycI of two-component signal transduction system YycFG</fullName>
    </submittedName>
</protein>
<evidence type="ECO:0000256" key="1">
    <source>
        <dbReference type="SAM" id="Phobius"/>
    </source>
</evidence>
<keyword evidence="1" id="KW-0472">Membrane</keyword>
<dbReference type="EMBL" id="QPJT01000039">
    <property type="protein sequence ID" value="RCX09088.1"/>
    <property type="molecule type" value="Genomic_DNA"/>
</dbReference>
<dbReference type="GO" id="GO:0016020">
    <property type="term" value="C:membrane"/>
    <property type="evidence" value="ECO:0007669"/>
    <property type="project" value="InterPro"/>
</dbReference>
<dbReference type="RefSeq" id="WP_114300083.1">
    <property type="nucleotide sequence ID" value="NZ_QPJT01000039.1"/>
</dbReference>
<keyword evidence="1" id="KW-0812">Transmembrane</keyword>
<keyword evidence="4" id="KW-1185">Reference proteome</keyword>
<evidence type="ECO:0000313" key="3">
    <source>
        <dbReference type="EMBL" id="RCX09088.1"/>
    </source>
</evidence>
<feature type="domain" description="Regulatory protein YycH-like" evidence="2">
    <location>
        <begin position="34"/>
        <end position="264"/>
    </location>
</feature>
<dbReference type="InterPro" id="IPR018604">
    <property type="entry name" value="YycI-like"/>
</dbReference>
<keyword evidence="1" id="KW-1133">Transmembrane helix</keyword>
<comment type="caution">
    <text evidence="3">The sequence shown here is derived from an EMBL/GenBank/DDBJ whole genome shotgun (WGS) entry which is preliminary data.</text>
</comment>
<gene>
    <name evidence="3" type="ORF">DFR58_13927</name>
</gene>
<accession>A0A369AL84</accession>
<feature type="transmembrane region" description="Helical" evidence="1">
    <location>
        <begin position="9"/>
        <end position="29"/>
    </location>
</feature>
<dbReference type="AlphaFoldDB" id="A0A369AL84"/>
<dbReference type="OrthoDB" id="2388036at2"/>
<dbReference type="Proteomes" id="UP000253034">
    <property type="component" value="Unassembled WGS sequence"/>
</dbReference>
<organism evidence="3 4">
    <name type="scientific">Anaerobacterium chartisolvens</name>
    <dbReference type="NCBI Taxonomy" id="1297424"/>
    <lineage>
        <taxon>Bacteria</taxon>
        <taxon>Bacillati</taxon>
        <taxon>Bacillota</taxon>
        <taxon>Clostridia</taxon>
        <taxon>Eubacteriales</taxon>
        <taxon>Oscillospiraceae</taxon>
        <taxon>Anaerobacterium</taxon>
    </lineage>
</organism>
<dbReference type="Pfam" id="PF09648">
    <property type="entry name" value="YycI"/>
    <property type="match status" value="1"/>
</dbReference>
<evidence type="ECO:0000259" key="2">
    <source>
        <dbReference type="Pfam" id="PF09648"/>
    </source>
</evidence>
<proteinExistence type="predicted"/>
<name>A0A369AL84_9FIRM</name>